<dbReference type="OrthoDB" id="9786506at2"/>
<feature type="transmembrane region" description="Helical" evidence="6">
    <location>
        <begin position="115"/>
        <end position="138"/>
    </location>
</feature>
<gene>
    <name evidence="7" type="ORF">Epro_0467</name>
</gene>
<evidence type="ECO:0000256" key="4">
    <source>
        <dbReference type="ARBA" id="ARBA00022989"/>
    </source>
</evidence>
<evidence type="ECO:0000256" key="6">
    <source>
        <dbReference type="SAM" id="Phobius"/>
    </source>
</evidence>
<feature type="transmembrane region" description="Helical" evidence="6">
    <location>
        <begin position="150"/>
        <end position="168"/>
    </location>
</feature>
<evidence type="ECO:0000313" key="7">
    <source>
        <dbReference type="EMBL" id="AKL97846.1"/>
    </source>
</evidence>
<dbReference type="PANTHER" id="PTHR39087">
    <property type="entry name" value="UPF0104 MEMBRANE PROTEIN MJ1595"/>
    <property type="match status" value="1"/>
</dbReference>
<feature type="transmembrane region" description="Helical" evidence="6">
    <location>
        <begin position="212"/>
        <end position="238"/>
    </location>
</feature>
<evidence type="ECO:0000256" key="5">
    <source>
        <dbReference type="ARBA" id="ARBA00023136"/>
    </source>
</evidence>
<evidence type="ECO:0000256" key="3">
    <source>
        <dbReference type="ARBA" id="ARBA00022692"/>
    </source>
</evidence>
<dbReference type="NCBIfam" id="TIGR00374">
    <property type="entry name" value="flippase-like domain"/>
    <property type="match status" value="1"/>
</dbReference>
<keyword evidence="2" id="KW-1003">Cell membrane</keyword>
<dbReference type="Proteomes" id="UP000035337">
    <property type="component" value="Chromosome"/>
</dbReference>
<evidence type="ECO:0000256" key="2">
    <source>
        <dbReference type="ARBA" id="ARBA00022475"/>
    </source>
</evidence>
<feature type="transmembrane region" description="Helical" evidence="6">
    <location>
        <begin position="291"/>
        <end position="315"/>
    </location>
</feature>
<feature type="transmembrane region" description="Helical" evidence="6">
    <location>
        <begin position="39"/>
        <end position="57"/>
    </location>
</feature>
<keyword evidence="4 6" id="KW-1133">Transmembrane helix</keyword>
<dbReference type="AlphaFoldDB" id="A0A0G3WGP0"/>
<dbReference type="RefSeq" id="WP_052570249.1">
    <property type="nucleotide sequence ID" value="NZ_CP009498.1"/>
</dbReference>
<keyword evidence="8" id="KW-1185">Reference proteome</keyword>
<proteinExistence type="predicted"/>
<protein>
    <submittedName>
        <fullName evidence="7">Uncharacterized protein</fullName>
    </submittedName>
</protein>
<keyword evidence="5 6" id="KW-0472">Membrane</keyword>
<evidence type="ECO:0000256" key="1">
    <source>
        <dbReference type="ARBA" id="ARBA00004651"/>
    </source>
</evidence>
<accession>A0A0G3WGP0</accession>
<feature type="transmembrane region" description="Helical" evidence="6">
    <location>
        <begin position="244"/>
        <end position="270"/>
    </location>
</feature>
<dbReference type="Pfam" id="PF03706">
    <property type="entry name" value="LPG_synthase_TM"/>
    <property type="match status" value="1"/>
</dbReference>
<sequence>MLKKHFFKILAGVIISSALIYLTFRNIDFTATFDTIKKANCVLLLLAAALYAFTYILRSIRYYFMILPIKQTRVFENLPYTILGFFMNNIIPLRIGELVRAKITGERLKISRSSILATIVVERLFDIIIFVASFFVIMLVMPFPEIIKKSFYVCAVVFGIGLVILFLITKHEKKALQLVSKLPLPHRIKNLVSELFDKFTGGLATLKKPSAFLISFLMSALIWLTESAVLVIAAYAFGINLPHVILGGLFTVIIIGIGAIVPTAPGYIGAFEYFGSNLALIQGLSIEASKAVACILTYHFIQIGVIFILGSASIVKTKISFNDLFKFAKIEDNKNEKE</sequence>
<dbReference type="EMBL" id="CP009498">
    <property type="protein sequence ID" value="AKL97846.1"/>
    <property type="molecule type" value="Genomic_DNA"/>
</dbReference>
<dbReference type="InterPro" id="IPR022791">
    <property type="entry name" value="L-PG_synthase/AglD"/>
</dbReference>
<feature type="transmembrane region" description="Helical" evidence="6">
    <location>
        <begin position="6"/>
        <end position="27"/>
    </location>
</feature>
<reference evidence="7 8" key="1">
    <citation type="submission" date="2014-09" db="EMBL/GenBank/DDBJ databases">
        <title>Complete genome sequence of Endomicrobium proavitum.</title>
        <authorList>
            <person name="Zheng H."/>
        </authorList>
    </citation>
    <scope>NUCLEOTIDE SEQUENCE [LARGE SCALE GENOMIC DNA]</scope>
    <source>
        <strain evidence="7 8">Rsa215</strain>
    </source>
</reference>
<keyword evidence="3 6" id="KW-0812">Transmembrane</keyword>
<name>A0A0G3WGP0_9BACT</name>
<dbReference type="STRING" id="1408281.Epro_0467"/>
<dbReference type="KEGG" id="epo:Epro_0467"/>
<dbReference type="GO" id="GO:0005886">
    <property type="term" value="C:plasma membrane"/>
    <property type="evidence" value="ECO:0007669"/>
    <property type="project" value="UniProtKB-SubCell"/>
</dbReference>
<comment type="subcellular location">
    <subcellularLocation>
        <location evidence="1">Cell membrane</location>
        <topology evidence="1">Multi-pass membrane protein</topology>
    </subcellularLocation>
</comment>
<evidence type="ECO:0000313" key="8">
    <source>
        <dbReference type="Proteomes" id="UP000035337"/>
    </source>
</evidence>
<dbReference type="PANTHER" id="PTHR39087:SF2">
    <property type="entry name" value="UPF0104 MEMBRANE PROTEIN MJ1595"/>
    <property type="match status" value="1"/>
</dbReference>
<organism evidence="7 8">
    <name type="scientific">Endomicrobium proavitum</name>
    <dbReference type="NCBI Taxonomy" id="1408281"/>
    <lineage>
        <taxon>Bacteria</taxon>
        <taxon>Pseudomonadati</taxon>
        <taxon>Elusimicrobiota</taxon>
        <taxon>Endomicrobiia</taxon>
        <taxon>Endomicrobiales</taxon>
        <taxon>Endomicrobiaceae</taxon>
        <taxon>Endomicrobium</taxon>
    </lineage>
</organism>